<dbReference type="AlphaFoldDB" id="A0A1H0PWJ2"/>
<dbReference type="EMBL" id="LT629710">
    <property type="protein sequence ID" value="SDP08896.1"/>
    <property type="molecule type" value="Genomic_DNA"/>
</dbReference>
<evidence type="ECO:0000313" key="1">
    <source>
        <dbReference type="EMBL" id="SDP08896.1"/>
    </source>
</evidence>
<gene>
    <name evidence="1" type="ORF">SAMN04515671_2911</name>
</gene>
<organism evidence="1 2">
    <name type="scientific">Nakamurella panacisegetis</name>
    <dbReference type="NCBI Taxonomy" id="1090615"/>
    <lineage>
        <taxon>Bacteria</taxon>
        <taxon>Bacillati</taxon>
        <taxon>Actinomycetota</taxon>
        <taxon>Actinomycetes</taxon>
        <taxon>Nakamurellales</taxon>
        <taxon>Nakamurellaceae</taxon>
        <taxon>Nakamurella</taxon>
    </lineage>
</organism>
<accession>A0A1H0PWJ2</accession>
<name>A0A1H0PWJ2_9ACTN</name>
<keyword evidence="2" id="KW-1185">Reference proteome</keyword>
<reference evidence="1 2" key="1">
    <citation type="submission" date="2016-10" db="EMBL/GenBank/DDBJ databases">
        <authorList>
            <person name="de Groot N.N."/>
        </authorList>
    </citation>
    <scope>NUCLEOTIDE SEQUENCE [LARGE SCALE GENOMIC DNA]</scope>
    <source>
        <strain evidence="2">P4-7,KCTC 19426,CECT 7604</strain>
    </source>
</reference>
<dbReference type="Proteomes" id="UP000198741">
    <property type="component" value="Chromosome I"/>
</dbReference>
<dbReference type="STRING" id="1090615.SAMN04515671_2911"/>
<proteinExistence type="predicted"/>
<sequence length="236" mass="23221">MGAIPSYAGATDELADLRRRVSDLENGSRLGNSAIVAGALIARDGNGVERARFGQLADGSFGMTGRIDGSTITGGSVVTQSLTVVDDDGVTALPVGQALFGIRVATQGASVAISAASPISFVAVGPEVTVTTPTGKILITGSARIQGNGAMTDGPVAALQVRTLAGAEVYAPGTGVGKIAAFAASTGQPVTVPLIGLVTGLQVGGVYKCRFLYGAAGTAAANAASASSAIIVAQPY</sequence>
<protein>
    <submittedName>
        <fullName evidence="1">Uncharacterized protein</fullName>
    </submittedName>
</protein>
<evidence type="ECO:0000313" key="2">
    <source>
        <dbReference type="Proteomes" id="UP000198741"/>
    </source>
</evidence>